<evidence type="ECO:0000313" key="4">
    <source>
        <dbReference type="EMBL" id="WAR16219.1"/>
    </source>
</evidence>
<dbReference type="PANTHER" id="PTHR32289:SF1">
    <property type="entry name" value="PROTEIN FAM167A-LIKE"/>
    <property type="match status" value="1"/>
</dbReference>
<dbReference type="PANTHER" id="PTHR32289">
    <property type="entry name" value="PROTEIN FAM167A"/>
    <property type="match status" value="1"/>
</dbReference>
<dbReference type="InterPro" id="IPR024280">
    <property type="entry name" value="FAM167"/>
</dbReference>
<dbReference type="InterPro" id="IPR051771">
    <property type="entry name" value="FAM167_domain"/>
</dbReference>
<sequence>METDYVETIRRLLARIKVRRRSTVQMLAARHSSRRPSSDVFLSPTSLTALTERRTSREKSTGSCSRWSGESQVFTDDISNKFPCNQELTTQNKLRKYSLSRAPPNSPLTSNEQPSAVKKSVSDAQFVFGKDYHCHSSTDLQSCSSEAWPPTPPPTICISPATEDINDKGDKSPRKKLSSSLSAPLSPRPASDEQRTKVCQDMQMKLDVIKADLLAMQKGDQDLAKKLLCIYSEIQAIKTSRSCFKYSELLGDAFYEAEDAEELSNMCDAAPISTNKLLVSRGVTNFNISPRRFSCF</sequence>
<reference evidence="4" key="1">
    <citation type="submission" date="2022-11" db="EMBL/GenBank/DDBJ databases">
        <title>Centuries of genome instability and evolution in soft-shell clam transmissible cancer (bioRxiv).</title>
        <authorList>
            <person name="Hart S.F.M."/>
            <person name="Yonemitsu M.A."/>
            <person name="Giersch R.M."/>
            <person name="Beal B.F."/>
            <person name="Arriagada G."/>
            <person name="Davis B.W."/>
            <person name="Ostrander E.A."/>
            <person name="Goff S.P."/>
            <person name="Metzger M.J."/>
        </authorList>
    </citation>
    <scope>NUCLEOTIDE SEQUENCE</scope>
    <source>
        <strain evidence="4">MELC-2E11</strain>
        <tissue evidence="4">Siphon/mantle</tissue>
    </source>
</reference>
<dbReference type="Pfam" id="PF11652">
    <property type="entry name" value="FAM167"/>
    <property type="match status" value="1"/>
</dbReference>
<feature type="compositionally biased region" description="Low complexity" evidence="2">
    <location>
        <begin position="178"/>
        <end position="189"/>
    </location>
</feature>
<dbReference type="EMBL" id="CP111021">
    <property type="protein sequence ID" value="WAR16140.1"/>
    <property type="molecule type" value="Genomic_DNA"/>
</dbReference>
<gene>
    <name evidence="3" type="ORF">MAR_030734</name>
    <name evidence="4" type="ORF">MAR_030813</name>
</gene>
<dbReference type="Proteomes" id="UP001164746">
    <property type="component" value="Chromosome 10"/>
</dbReference>
<feature type="region of interest" description="Disordered" evidence="2">
    <location>
        <begin position="154"/>
        <end position="195"/>
    </location>
</feature>
<evidence type="ECO:0000313" key="5">
    <source>
        <dbReference type="Proteomes" id="UP001164746"/>
    </source>
</evidence>
<protein>
    <submittedName>
        <fullName evidence="4">F167A-like protein</fullName>
    </submittedName>
</protein>
<proteinExistence type="inferred from homology"/>
<organism evidence="4 5">
    <name type="scientific">Mya arenaria</name>
    <name type="common">Soft-shell clam</name>
    <dbReference type="NCBI Taxonomy" id="6604"/>
    <lineage>
        <taxon>Eukaryota</taxon>
        <taxon>Metazoa</taxon>
        <taxon>Spiralia</taxon>
        <taxon>Lophotrochozoa</taxon>
        <taxon>Mollusca</taxon>
        <taxon>Bivalvia</taxon>
        <taxon>Autobranchia</taxon>
        <taxon>Heteroconchia</taxon>
        <taxon>Euheterodonta</taxon>
        <taxon>Imparidentia</taxon>
        <taxon>Neoheterodontei</taxon>
        <taxon>Myida</taxon>
        <taxon>Myoidea</taxon>
        <taxon>Myidae</taxon>
        <taxon>Mya</taxon>
    </lineage>
</organism>
<dbReference type="EMBL" id="CP111021">
    <property type="protein sequence ID" value="WAR16219.1"/>
    <property type="molecule type" value="Genomic_DNA"/>
</dbReference>
<feature type="region of interest" description="Disordered" evidence="2">
    <location>
        <begin position="95"/>
        <end position="117"/>
    </location>
</feature>
<comment type="similarity">
    <text evidence="1">Belongs to the FAM167 (SEC) family.</text>
</comment>
<evidence type="ECO:0000256" key="2">
    <source>
        <dbReference type="SAM" id="MobiDB-lite"/>
    </source>
</evidence>
<name>A0ABY7F5Y8_MYAAR</name>
<accession>A0ABY7F5Y8</accession>
<keyword evidence="5" id="KW-1185">Reference proteome</keyword>
<evidence type="ECO:0000313" key="3">
    <source>
        <dbReference type="EMBL" id="WAR16140.1"/>
    </source>
</evidence>
<evidence type="ECO:0000256" key="1">
    <source>
        <dbReference type="ARBA" id="ARBA00005489"/>
    </source>
</evidence>